<dbReference type="GO" id="GO:0017101">
    <property type="term" value="C:aminoacyl-tRNA synthetase multienzyme complex"/>
    <property type="evidence" value="ECO:0007669"/>
    <property type="project" value="TreeGrafter"/>
</dbReference>
<dbReference type="AlphaFoldDB" id="A0A448WVT2"/>
<keyword evidence="3 7" id="KW-0067">ATP-binding</keyword>
<accession>A0A448WVT2</accession>
<sequence>MSRFCGAISFSSLMKIVLLVCSTVHIDVFKELHGCETSRVFYNEIKNNECFMKTWDILSSLNKPSTFKKLLASACTSFRTLPSINLNYSEPKIKNSISVNSETGDREEIIKIGIKFSEKDLSDAEAAFFNPRFNCKPNVHKSPKRPLPRRSRIRNILITSALPYVNNVPHLGNLVGSTLSANVFALYCKLADYNVLSVCGTDEYGTATEAKAQLEGCSPREISDRFNILHKSIYDWFEIDFEYFGRTSTPKHTEYIFLINILL</sequence>
<keyword evidence="4 7" id="KW-0648">Protein biosynthesis</keyword>
<keyword evidence="8" id="KW-0732">Signal</keyword>
<name>A0A448WVT2_9PLAT</name>
<dbReference type="Gene3D" id="3.40.50.620">
    <property type="entry name" value="HUPs"/>
    <property type="match status" value="1"/>
</dbReference>
<evidence type="ECO:0000256" key="6">
    <source>
        <dbReference type="ARBA" id="ARBA00030904"/>
    </source>
</evidence>
<dbReference type="PRINTS" id="PR01041">
    <property type="entry name" value="TRNASYNTHMET"/>
</dbReference>
<evidence type="ECO:0000256" key="1">
    <source>
        <dbReference type="ARBA" id="ARBA00022598"/>
    </source>
</evidence>
<feature type="domain" description="Methionyl/Leucyl tRNA synthetase" evidence="9">
    <location>
        <begin position="156"/>
        <end position="255"/>
    </location>
</feature>
<evidence type="ECO:0000256" key="8">
    <source>
        <dbReference type="SAM" id="SignalP"/>
    </source>
</evidence>
<dbReference type="InterPro" id="IPR014729">
    <property type="entry name" value="Rossmann-like_a/b/a_fold"/>
</dbReference>
<feature type="chain" id="PRO_5019451510" description="Methionyl-tRNA synthetase" evidence="8">
    <location>
        <begin position="20"/>
        <end position="263"/>
    </location>
</feature>
<protein>
    <recommendedName>
        <fullName evidence="6">Methionyl-tRNA synthetase</fullName>
    </recommendedName>
</protein>
<reference evidence="10" key="1">
    <citation type="submission" date="2018-11" db="EMBL/GenBank/DDBJ databases">
        <authorList>
            <consortium name="Pathogen Informatics"/>
        </authorList>
    </citation>
    <scope>NUCLEOTIDE SEQUENCE</scope>
</reference>
<evidence type="ECO:0000256" key="4">
    <source>
        <dbReference type="ARBA" id="ARBA00022917"/>
    </source>
</evidence>
<dbReference type="Pfam" id="PF09334">
    <property type="entry name" value="tRNA-synt_1g"/>
    <property type="match status" value="1"/>
</dbReference>
<dbReference type="PANTHER" id="PTHR45765">
    <property type="entry name" value="METHIONINE--TRNA LIGASE"/>
    <property type="match status" value="1"/>
</dbReference>
<evidence type="ECO:0000313" key="10">
    <source>
        <dbReference type="EMBL" id="VEL21459.1"/>
    </source>
</evidence>
<dbReference type="InterPro" id="IPR033911">
    <property type="entry name" value="MetRS_core"/>
</dbReference>
<comment type="caution">
    <text evidence="10">The sequence shown here is derived from an EMBL/GenBank/DDBJ whole genome shotgun (WGS) entry which is preliminary data.</text>
</comment>
<dbReference type="PANTHER" id="PTHR45765:SF1">
    <property type="entry name" value="METHIONINE--TRNA LIGASE, CYTOPLASMIC"/>
    <property type="match status" value="1"/>
</dbReference>
<gene>
    <name evidence="10" type="ORF">PXEA_LOCUS14899</name>
</gene>
<evidence type="ECO:0000259" key="9">
    <source>
        <dbReference type="Pfam" id="PF09334"/>
    </source>
</evidence>
<keyword evidence="1 7" id="KW-0436">Ligase</keyword>
<evidence type="ECO:0000256" key="5">
    <source>
        <dbReference type="ARBA" id="ARBA00023146"/>
    </source>
</evidence>
<dbReference type="PROSITE" id="PS00178">
    <property type="entry name" value="AA_TRNA_LIGASE_I"/>
    <property type="match status" value="1"/>
</dbReference>
<dbReference type="InterPro" id="IPR001412">
    <property type="entry name" value="aa-tRNA-synth_I_CS"/>
</dbReference>
<evidence type="ECO:0000256" key="3">
    <source>
        <dbReference type="ARBA" id="ARBA00022840"/>
    </source>
</evidence>
<keyword evidence="2 7" id="KW-0547">Nucleotide-binding</keyword>
<dbReference type="GO" id="GO:0005829">
    <property type="term" value="C:cytosol"/>
    <property type="evidence" value="ECO:0007669"/>
    <property type="project" value="TreeGrafter"/>
</dbReference>
<dbReference type="GO" id="GO:0006431">
    <property type="term" value="P:methionyl-tRNA aminoacylation"/>
    <property type="evidence" value="ECO:0007669"/>
    <property type="project" value="InterPro"/>
</dbReference>
<dbReference type="EMBL" id="CAAALY010051446">
    <property type="protein sequence ID" value="VEL21459.1"/>
    <property type="molecule type" value="Genomic_DNA"/>
</dbReference>
<keyword evidence="11" id="KW-1185">Reference proteome</keyword>
<feature type="signal peptide" evidence="8">
    <location>
        <begin position="1"/>
        <end position="19"/>
    </location>
</feature>
<dbReference type="GO" id="GO:0005524">
    <property type="term" value="F:ATP binding"/>
    <property type="evidence" value="ECO:0007669"/>
    <property type="project" value="UniProtKB-KW"/>
</dbReference>
<dbReference type="InterPro" id="IPR015413">
    <property type="entry name" value="Methionyl/Leucyl_tRNA_Synth"/>
</dbReference>
<keyword evidence="5 7" id="KW-0030">Aminoacyl-tRNA synthetase</keyword>
<proteinExistence type="inferred from homology"/>
<dbReference type="OrthoDB" id="6261440at2759"/>
<evidence type="ECO:0000256" key="2">
    <source>
        <dbReference type="ARBA" id="ARBA00022741"/>
    </source>
</evidence>
<dbReference type="SUPFAM" id="SSF52374">
    <property type="entry name" value="Nucleotidylyl transferase"/>
    <property type="match status" value="1"/>
</dbReference>
<evidence type="ECO:0000313" key="11">
    <source>
        <dbReference type="Proteomes" id="UP000784294"/>
    </source>
</evidence>
<organism evidence="10 11">
    <name type="scientific">Protopolystoma xenopodis</name>
    <dbReference type="NCBI Taxonomy" id="117903"/>
    <lineage>
        <taxon>Eukaryota</taxon>
        <taxon>Metazoa</taxon>
        <taxon>Spiralia</taxon>
        <taxon>Lophotrochozoa</taxon>
        <taxon>Platyhelminthes</taxon>
        <taxon>Monogenea</taxon>
        <taxon>Polyopisthocotylea</taxon>
        <taxon>Polystomatidea</taxon>
        <taxon>Polystomatidae</taxon>
        <taxon>Protopolystoma</taxon>
    </lineage>
</organism>
<comment type="similarity">
    <text evidence="7">Belongs to the class-I aminoacyl-tRNA synthetase family.</text>
</comment>
<dbReference type="Proteomes" id="UP000784294">
    <property type="component" value="Unassembled WGS sequence"/>
</dbReference>
<evidence type="ECO:0000256" key="7">
    <source>
        <dbReference type="RuleBase" id="RU363039"/>
    </source>
</evidence>
<dbReference type="GO" id="GO:0004825">
    <property type="term" value="F:methionine-tRNA ligase activity"/>
    <property type="evidence" value="ECO:0007669"/>
    <property type="project" value="InterPro"/>
</dbReference>
<dbReference type="InterPro" id="IPR023458">
    <property type="entry name" value="Met-tRNA_ligase_1"/>
</dbReference>